<dbReference type="OrthoDB" id="983092at2"/>
<proteinExistence type="predicted"/>
<accession>A0A1W2GQL2</accession>
<dbReference type="AlphaFoldDB" id="A0A1W2GQL2"/>
<evidence type="ECO:0000313" key="2">
    <source>
        <dbReference type="Proteomes" id="UP000192472"/>
    </source>
</evidence>
<keyword evidence="2" id="KW-1185">Reference proteome</keyword>
<dbReference type="RefSeq" id="WP_084374603.1">
    <property type="nucleotide sequence ID" value="NZ_FWYF01000005.1"/>
</dbReference>
<organism evidence="1 2">
    <name type="scientific">Reichenbachiella faecimaris</name>
    <dbReference type="NCBI Taxonomy" id="692418"/>
    <lineage>
        <taxon>Bacteria</taxon>
        <taxon>Pseudomonadati</taxon>
        <taxon>Bacteroidota</taxon>
        <taxon>Cytophagia</taxon>
        <taxon>Cytophagales</taxon>
        <taxon>Reichenbachiellaceae</taxon>
        <taxon>Reichenbachiella</taxon>
    </lineage>
</organism>
<gene>
    <name evidence="1" type="ORF">SAMN04488029_3968</name>
</gene>
<evidence type="ECO:0000313" key="1">
    <source>
        <dbReference type="EMBL" id="SMD38965.1"/>
    </source>
</evidence>
<dbReference type="EMBL" id="FWYF01000005">
    <property type="protein sequence ID" value="SMD38965.1"/>
    <property type="molecule type" value="Genomic_DNA"/>
</dbReference>
<reference evidence="1 2" key="1">
    <citation type="submission" date="2017-04" db="EMBL/GenBank/DDBJ databases">
        <authorList>
            <person name="Afonso C.L."/>
            <person name="Miller P.J."/>
            <person name="Scott M.A."/>
            <person name="Spackman E."/>
            <person name="Goraichik I."/>
            <person name="Dimitrov K.M."/>
            <person name="Suarez D.L."/>
            <person name="Swayne D.E."/>
        </authorList>
    </citation>
    <scope>NUCLEOTIDE SEQUENCE [LARGE SCALE GENOMIC DNA]</scope>
    <source>
        <strain evidence="1 2">DSM 26133</strain>
    </source>
</reference>
<name>A0A1W2GQL2_REIFA</name>
<sequence>MFGLFKKKKKEKQAPQLLDINGELLTEGDKVEALRYDLGECRLTLEGLHYYYESASGKKVSYAKMIDASTEQQKVRKV</sequence>
<protein>
    <submittedName>
        <fullName evidence="1">Uncharacterized protein</fullName>
    </submittedName>
</protein>
<dbReference type="Proteomes" id="UP000192472">
    <property type="component" value="Unassembled WGS sequence"/>
</dbReference>